<name>O00905_OXYFA</name>
<keyword evidence="1" id="KW-0175">Coiled coil</keyword>
<reference evidence="3" key="4">
    <citation type="journal article" date="1991" name="Nucleic Acids Res.">
        <title>Expression of the gene encoded by a family of macronuclear chromosomes generated by alternative DNA processing in Oxytricha fallax.</title>
        <authorList>
            <person name="Williams K.R."/>
            <person name="Herrick G."/>
        </authorList>
    </citation>
    <scope>NUCLEOTIDE SEQUENCE</scope>
</reference>
<reference evidence="3" key="1">
    <citation type="journal article" date="1985" name="Cell">
        <title>Mobile elements bounded by C4A4 telomeric repeats in Oxytricha fallax.</title>
        <authorList>
            <person name="Herrick G."/>
            <person name="Cartinhour S."/>
            <person name="Dawson D."/>
            <person name="Ang D."/>
            <person name="Sheets R."/>
            <person name="Lee A."/>
            <person name="Williams K."/>
        </authorList>
    </citation>
    <scope>NUCLEOTIDE SEQUENCE</scope>
</reference>
<evidence type="ECO:0000313" key="3">
    <source>
        <dbReference type="EMBL" id="AAB61088.1"/>
    </source>
</evidence>
<feature type="coiled-coil region" evidence="1">
    <location>
        <begin position="244"/>
        <end position="394"/>
    </location>
</feature>
<reference evidence="3" key="5">
    <citation type="journal article" date="1996" name="Mol. Biol. Evol.">
        <title>Internal eliminated sequences interrupting the Oxytricha 81 locus: allelic divergence, conservation, conversions, and possible transposon origins.</title>
        <authorList>
            <person name="Seegmiller A."/>
            <person name="Williams K.R."/>
            <person name="Hammersmith R.L."/>
            <person name="Doak T.G."/>
            <person name="Witherspoon D."/>
            <person name="Messick T."/>
            <person name="Storjohann L.L."/>
            <person name="Herrick G."/>
        </authorList>
    </citation>
    <scope>NUCLEOTIDE SEQUENCE</scope>
</reference>
<dbReference type="AlphaFoldDB" id="O00905"/>
<feature type="coiled-coil region" evidence="1">
    <location>
        <begin position="629"/>
        <end position="679"/>
    </location>
</feature>
<dbReference type="EMBL" id="U81495">
    <property type="protein sequence ID" value="AAB61088.1"/>
    <property type="molecule type" value="Genomic_DNA"/>
</dbReference>
<reference evidence="3" key="2">
    <citation type="journal article" date="1987" name="Genes Dev.">
        <title>Alternative processing during development of a macronuclear chromosome family in Oxytricha fallax.</title>
        <authorList>
            <person name="Herrick G."/>
            <person name="Hunter D."/>
            <person name="Williams K."/>
            <person name="Kotter K."/>
        </authorList>
    </citation>
    <scope>NUCLEOTIDE SEQUENCE</scope>
</reference>
<reference evidence="3" key="6">
    <citation type="journal article" date="1997" name="Dev. Genet.">
        <title>Two two-gene macronuclear chromosomes of the hypotrichous ciliates Oxytricha fallax and O. trifallax generated by alternative processing of the 81 locus.</title>
        <authorList>
            <person name="Seegmiller A."/>
            <person name="Williams K.R."/>
            <person name="Herrick G."/>
        </authorList>
    </citation>
    <scope>NUCLEOTIDE SEQUENCE OF 394-1088</scope>
</reference>
<reference evidence="3" key="3">
    <citation type="journal article" date="1987" name="J. Protozool.">
        <title>Multiple sequence versions of the Oxytricha fallax 81-MAC alternate processing family.</title>
        <authorList>
            <person name="Herrick G."/>
            <person name="Cartinhour S.W."/>
            <person name="Williams K.R."/>
            <person name="Kotter K.P."/>
        </authorList>
    </citation>
    <scope>NUCLEOTIDE SEQUENCE</scope>
</reference>
<proteinExistence type="predicted"/>
<organism evidence="3">
    <name type="scientific">Oxytricha fallax</name>
    <dbReference type="NCBI Taxonomy" id="5944"/>
    <lineage>
        <taxon>Eukaryota</taxon>
        <taxon>Sar</taxon>
        <taxon>Alveolata</taxon>
        <taxon>Ciliophora</taxon>
        <taxon>Intramacronucleata</taxon>
        <taxon>Spirotrichea</taxon>
        <taxon>Stichotrichia</taxon>
        <taxon>Sporadotrichida</taxon>
        <taxon>Oxytrichidae</taxon>
        <taxon>Oxytrichinae</taxon>
        <taxon>Oxytricha</taxon>
    </lineage>
</organism>
<evidence type="ECO:0000256" key="2">
    <source>
        <dbReference type="SAM" id="MobiDB-lite"/>
    </source>
</evidence>
<accession>O00905</accession>
<dbReference type="PIR" id="T18559">
    <property type="entry name" value="T18559"/>
</dbReference>
<protein>
    <submittedName>
        <fullName evidence="3">Uncharacterized protein</fullName>
    </submittedName>
</protein>
<feature type="coiled-coil region" evidence="1">
    <location>
        <begin position="449"/>
        <end position="533"/>
    </location>
</feature>
<feature type="region of interest" description="Disordered" evidence="2">
    <location>
        <begin position="64"/>
        <end position="95"/>
    </location>
</feature>
<sequence>MNYPQSQQSQTQKLSQLGSQMQTNKYLIPQTQPLKVSQGLSNNNSYQSTGNSFIQNMKMAYHNNNSSQSSAQNNSNLSYSPPIKESSNKSSSSINLQSNYQHTNSVLGANMNILNMTDLNKSQLQNSQIYNPKQAQTFKPNTISSLNLTSTSQNGISSQFQNTKSNFEPVNSHNISISQQNHSQDRSVNIQTLYQERLNHMQSQLKNIYTRIANDDIANTMKENYVSQEFIYDRIKEIVEEALINEKEMQIEKSLQEIAQLKTELAQTQVVLQNQSSVPGQYQEILEKQDAKLKYFEQENQKLKENVVQLSTGFKQTDDHYSTILQQKEDELKFCKQQFKQSQAQIDNYEIQMMDKQKSQGQMQQELYQIKRLYEMLQEEFQKKIQKFDTVQNQYQEQNNELGIVKAQNFEMQLQIQKMISEFQQQQETSQIFDKEKQDLLEKFNNFGEQLQKQQLQELEKAKEQFQNKLSHYKSKINDLKSKHELYEQELEKERAVQYNLKSSFDIIIQQMKEDMRRIKDEWENRLHDEELEHQRHIVAQQSQHSIQIQNMKNECTLIFDQKVSQIQLESQKENERIRRECDDLKYTLDSKVKSIELEYIKISKHEEILNSELQNCESTLTDKIKKVKEQMQNEIVQRLEEKELEREKSSQSQLKAIKAQLEQDKTQALQEMELKMQKQFDWQLKELQEEHSHELRSVTKKAEIQREDIVSQNQKLLHEMSYLKQDLDHKSQLLQEVRGEIENQQQNEQQRIDELEQDNQALRNECERLSDIVEVNQNEFQNQLNEVERQNQKELRRQEIKWNNVLENIQKQVHIRVSDLKKQQNLLKSELINQFQTEFTKFTQKSFKNFIRVVRSNNYQEQLVQTLDQKEDYIQQLQKDKQYLEQELQNVQQTLDQTEDKLQRLRKDRENELQNQKREYFRVLETAKKEVQRKYSDELKNLKNYLREFKKRFLDQLLSKEKEIRQLHLQHQLEKTQLQENLQSSQSKIRQLQGQFQDFQLKHDQERQQLETQKKNWIEEFKKKYHFKEKEIEGLTSLISKSYMSINSSIDNIRVAAKLESDIEELTRKAQQKTGVLRSDSSQRSVV</sequence>
<feature type="coiled-coil region" evidence="1">
    <location>
        <begin position="728"/>
        <end position="798"/>
    </location>
</feature>
<evidence type="ECO:0000256" key="1">
    <source>
        <dbReference type="SAM" id="Coils"/>
    </source>
</evidence>
<feature type="coiled-coil region" evidence="1">
    <location>
        <begin position="857"/>
        <end position="1077"/>
    </location>
</feature>